<dbReference type="InterPro" id="IPR003593">
    <property type="entry name" value="AAA+_ATPase"/>
</dbReference>
<dbReference type="eggNOG" id="COG2805">
    <property type="taxonomic scope" value="Bacteria"/>
</dbReference>
<dbReference type="RefSeq" id="WP_013278723.1">
    <property type="nucleotide sequence ID" value="NC_014378.1"/>
</dbReference>
<keyword evidence="4" id="KW-1185">Reference proteome</keyword>
<dbReference type="InterPro" id="IPR006321">
    <property type="entry name" value="PilT/PilU"/>
</dbReference>
<dbReference type="PANTHER" id="PTHR30486">
    <property type="entry name" value="TWITCHING MOTILITY PROTEIN PILT"/>
    <property type="match status" value="1"/>
</dbReference>
<dbReference type="GO" id="GO:0005524">
    <property type="term" value="F:ATP binding"/>
    <property type="evidence" value="ECO:0007669"/>
    <property type="project" value="InterPro"/>
</dbReference>
<dbReference type="AlphaFoldDB" id="D9QRY7"/>
<dbReference type="PROSITE" id="PS00662">
    <property type="entry name" value="T2SP_E"/>
    <property type="match status" value="1"/>
</dbReference>
<sequence length="348" mass="38746">MELDDLLREGIRVGASDIHLTVGIEPTARINGNLRKLCDSKINSDKINGLVAGMLGSNEEEIYKETGEVDFAYHLDNYRFRVNVFKQRGNPAAVLRIIPNEILSLEELGLPEKLKELALKPRGLFLVTGPTGSGKSTTLASMIDLVNSKMDKHIITLEDPIEYVHQHKRSIINQRAVGKDTDNFANGLRSALRQDPDIILVGEMRDLETISTAITAAETGHLVLATLHTNNASETIERIINVFPAHQQTQVRTQLALTLEGVLSQQLLPTIDNLDRVVATELMIANSAVRNLIREDKTHQLESVMQTGSDEGMHTMDYSLRDLYLNGKISRKMALERAVNVETLKKQI</sequence>
<dbReference type="KEGG" id="aar:Acear_1773"/>
<evidence type="ECO:0000256" key="1">
    <source>
        <dbReference type="ARBA" id="ARBA00006611"/>
    </source>
</evidence>
<evidence type="ECO:0000313" key="4">
    <source>
        <dbReference type="Proteomes" id="UP000001661"/>
    </source>
</evidence>
<reference evidence="3 4" key="1">
    <citation type="journal article" date="2010" name="Stand. Genomic Sci.">
        <title>Complete genome sequence of Acetohalobium arabaticum type strain (Z-7288).</title>
        <authorList>
            <person name="Sikorski J."/>
            <person name="Lapidus A."/>
            <person name="Chertkov O."/>
            <person name="Lucas S."/>
            <person name="Copeland A."/>
            <person name="Glavina Del Rio T."/>
            <person name="Nolan M."/>
            <person name="Tice H."/>
            <person name="Cheng J.F."/>
            <person name="Han C."/>
            <person name="Brambilla E."/>
            <person name="Pitluck S."/>
            <person name="Liolios K."/>
            <person name="Ivanova N."/>
            <person name="Mavromatis K."/>
            <person name="Mikhailova N."/>
            <person name="Pati A."/>
            <person name="Bruce D."/>
            <person name="Detter C."/>
            <person name="Tapia R."/>
            <person name="Goodwin L."/>
            <person name="Chen A."/>
            <person name="Palaniappan K."/>
            <person name="Land M."/>
            <person name="Hauser L."/>
            <person name="Chang Y.J."/>
            <person name="Jeffries C.D."/>
            <person name="Rohde M."/>
            <person name="Goker M."/>
            <person name="Spring S."/>
            <person name="Woyke T."/>
            <person name="Bristow J."/>
            <person name="Eisen J.A."/>
            <person name="Markowitz V."/>
            <person name="Hugenholtz P."/>
            <person name="Kyrpides N.C."/>
            <person name="Klenk H.P."/>
        </authorList>
    </citation>
    <scope>NUCLEOTIDE SEQUENCE [LARGE SCALE GENOMIC DNA]</scope>
    <source>
        <strain evidence="4">ATCC 49924 / DSM 5501 / Z-7288</strain>
    </source>
</reference>
<dbReference type="NCBIfam" id="TIGR01420">
    <property type="entry name" value="pilT_fam"/>
    <property type="match status" value="1"/>
</dbReference>
<evidence type="ECO:0000259" key="2">
    <source>
        <dbReference type="PROSITE" id="PS00662"/>
    </source>
</evidence>
<dbReference type="Gene3D" id="3.40.50.300">
    <property type="entry name" value="P-loop containing nucleotide triphosphate hydrolases"/>
    <property type="match status" value="1"/>
</dbReference>
<dbReference type="InterPro" id="IPR001482">
    <property type="entry name" value="T2SS/T4SS_dom"/>
</dbReference>
<dbReference type="GO" id="GO:0016887">
    <property type="term" value="F:ATP hydrolysis activity"/>
    <property type="evidence" value="ECO:0007669"/>
    <property type="project" value="InterPro"/>
</dbReference>
<dbReference type="SMART" id="SM00382">
    <property type="entry name" value="AAA"/>
    <property type="match status" value="1"/>
</dbReference>
<dbReference type="HOGENOM" id="CLU_013446_4_0_9"/>
<evidence type="ECO:0000313" key="3">
    <source>
        <dbReference type="EMBL" id="ADL13278.1"/>
    </source>
</evidence>
<dbReference type="Gene3D" id="3.30.450.90">
    <property type="match status" value="1"/>
</dbReference>
<dbReference type="CDD" id="cd01131">
    <property type="entry name" value="PilT"/>
    <property type="match status" value="1"/>
</dbReference>
<dbReference type="OrthoDB" id="9808272at2"/>
<dbReference type="InterPro" id="IPR027417">
    <property type="entry name" value="P-loop_NTPase"/>
</dbReference>
<dbReference type="PANTHER" id="PTHR30486:SF16">
    <property type="entry name" value="TWITCHING MOTILITY PROTEIN PILT"/>
    <property type="match status" value="1"/>
</dbReference>
<dbReference type="SUPFAM" id="SSF52540">
    <property type="entry name" value="P-loop containing nucleoside triphosphate hydrolases"/>
    <property type="match status" value="1"/>
</dbReference>
<dbReference type="EMBL" id="CP002105">
    <property type="protein sequence ID" value="ADL13278.1"/>
    <property type="molecule type" value="Genomic_DNA"/>
</dbReference>
<dbReference type="InterPro" id="IPR050921">
    <property type="entry name" value="T4SS_GSP_E_ATPase"/>
</dbReference>
<feature type="domain" description="Bacterial type II secretion system protein E" evidence="2">
    <location>
        <begin position="192"/>
        <end position="206"/>
    </location>
</feature>
<comment type="similarity">
    <text evidence="1">Belongs to the GSP E family.</text>
</comment>
<dbReference type="Proteomes" id="UP000001661">
    <property type="component" value="Chromosome"/>
</dbReference>
<proteinExistence type="inferred from homology"/>
<organism evidence="3 4">
    <name type="scientific">Acetohalobium arabaticum (strain ATCC 49924 / DSM 5501 / Z-7288)</name>
    <dbReference type="NCBI Taxonomy" id="574087"/>
    <lineage>
        <taxon>Bacteria</taxon>
        <taxon>Bacillati</taxon>
        <taxon>Bacillota</taxon>
        <taxon>Clostridia</taxon>
        <taxon>Halanaerobiales</taxon>
        <taxon>Halobacteroidaceae</taxon>
        <taxon>Acetohalobium</taxon>
    </lineage>
</organism>
<dbReference type="STRING" id="574087.Acear_1773"/>
<accession>D9QRY7</accession>
<name>D9QRY7_ACEAZ</name>
<gene>
    <name evidence="3" type="ordered locus">Acear_1773</name>
</gene>
<dbReference type="Pfam" id="PF00437">
    <property type="entry name" value="T2SSE"/>
    <property type="match status" value="1"/>
</dbReference>
<protein>
    <submittedName>
        <fullName evidence="3">Twitching motility protein</fullName>
    </submittedName>
</protein>